<evidence type="ECO:0000259" key="1">
    <source>
        <dbReference type="Pfam" id="PF12680"/>
    </source>
</evidence>
<proteinExistence type="predicted"/>
<keyword evidence="3" id="KW-1185">Reference proteome</keyword>
<dbReference type="Gene3D" id="3.10.450.50">
    <property type="match status" value="1"/>
</dbReference>
<dbReference type="InterPro" id="IPR032710">
    <property type="entry name" value="NTF2-like_dom_sf"/>
</dbReference>
<dbReference type="InterPro" id="IPR037401">
    <property type="entry name" value="SnoaL-like"/>
</dbReference>
<organism evidence="2 3">
    <name type="scientific">Pseudarthrobacter polychromogenes</name>
    <dbReference type="NCBI Taxonomy" id="1676"/>
    <lineage>
        <taxon>Bacteria</taxon>
        <taxon>Bacillati</taxon>
        <taxon>Actinomycetota</taxon>
        <taxon>Actinomycetes</taxon>
        <taxon>Micrococcales</taxon>
        <taxon>Micrococcaceae</taxon>
        <taxon>Pseudarthrobacter</taxon>
    </lineage>
</organism>
<sequence>MLAPACLRAYNGTMTDQPSARDHVHAWMEKYQAAWASNQPGDIRDLFTEDARYEKRPGDPEAWMGQDGIVDGWLAARDEPADWTFMWKLLGADADTAFVQGVTTYSAGRPSYDNLWVIRFDGEGRAAAFTEWFMERA</sequence>
<dbReference type="Pfam" id="PF12680">
    <property type="entry name" value="SnoaL_2"/>
    <property type="match status" value="1"/>
</dbReference>
<accession>A0ABQ1XMU8</accession>
<evidence type="ECO:0000313" key="3">
    <source>
        <dbReference type="Proteomes" id="UP000596938"/>
    </source>
</evidence>
<reference evidence="3" key="1">
    <citation type="journal article" date="2019" name="Int. J. Syst. Evol. Microbiol.">
        <title>The Global Catalogue of Microorganisms (GCM) 10K type strain sequencing project: providing services to taxonomists for standard genome sequencing and annotation.</title>
        <authorList>
            <consortium name="The Broad Institute Genomics Platform"/>
            <consortium name="The Broad Institute Genome Sequencing Center for Infectious Disease"/>
            <person name="Wu L."/>
            <person name="Ma J."/>
        </authorList>
    </citation>
    <scope>NUCLEOTIDE SEQUENCE [LARGE SCALE GENOMIC DNA]</scope>
    <source>
        <strain evidence="3">CGMCC 1.1927</strain>
    </source>
</reference>
<dbReference type="SUPFAM" id="SSF54427">
    <property type="entry name" value="NTF2-like"/>
    <property type="match status" value="1"/>
</dbReference>
<evidence type="ECO:0000313" key="2">
    <source>
        <dbReference type="EMBL" id="GGG98004.1"/>
    </source>
</evidence>
<gene>
    <name evidence="2" type="ORF">GCM10011577_21730</name>
</gene>
<feature type="domain" description="SnoaL-like" evidence="1">
    <location>
        <begin position="29"/>
        <end position="125"/>
    </location>
</feature>
<dbReference type="EMBL" id="BMKU01000005">
    <property type="protein sequence ID" value="GGG98004.1"/>
    <property type="molecule type" value="Genomic_DNA"/>
</dbReference>
<comment type="caution">
    <text evidence="2">The sequence shown here is derived from an EMBL/GenBank/DDBJ whole genome shotgun (WGS) entry which is preliminary data.</text>
</comment>
<protein>
    <recommendedName>
        <fullName evidence="1">SnoaL-like domain-containing protein</fullName>
    </recommendedName>
</protein>
<name>A0ABQ1XMU8_9MICC</name>
<dbReference type="Proteomes" id="UP000596938">
    <property type="component" value="Unassembled WGS sequence"/>
</dbReference>